<dbReference type="PROSITE" id="PS50305">
    <property type="entry name" value="SIRTUIN"/>
    <property type="match status" value="1"/>
</dbReference>
<dbReference type="CDD" id="cd01407">
    <property type="entry name" value="SIR2-fam"/>
    <property type="match status" value="1"/>
</dbReference>
<gene>
    <name evidence="6" type="ORF">A9Q02_02175</name>
</gene>
<dbReference type="Pfam" id="PF02146">
    <property type="entry name" value="SIR2"/>
    <property type="match status" value="1"/>
</dbReference>
<keyword evidence="4" id="KW-0862">Zinc</keyword>
<comment type="caution">
    <text evidence="6">The sequence shown here is derived from an EMBL/GenBank/DDBJ whole genome shotgun (WGS) entry which is preliminary data.</text>
</comment>
<feature type="binding site" evidence="4">
    <location>
        <position position="130"/>
    </location>
    <ligand>
        <name>Zn(2+)</name>
        <dbReference type="ChEBI" id="CHEBI:29105"/>
    </ligand>
</feature>
<dbReference type="Proteomes" id="UP000220922">
    <property type="component" value="Unassembled WGS sequence"/>
</dbReference>
<dbReference type="GO" id="GO:0046872">
    <property type="term" value="F:metal ion binding"/>
    <property type="evidence" value="ECO:0007669"/>
    <property type="project" value="UniProtKB-KW"/>
</dbReference>
<evidence type="ECO:0000259" key="5">
    <source>
        <dbReference type="PROSITE" id="PS50305"/>
    </source>
</evidence>
<keyword evidence="7" id="KW-1185">Reference proteome</keyword>
<keyword evidence="3" id="KW-0520">NAD</keyword>
<feature type="binding site" evidence="4">
    <location>
        <position position="151"/>
    </location>
    <ligand>
        <name>Zn(2+)</name>
        <dbReference type="ChEBI" id="CHEBI:29105"/>
    </ligand>
</feature>
<dbReference type="PANTHER" id="PTHR11085:SF10">
    <property type="entry name" value="NAD-DEPENDENT PROTEIN DEACYLASE SIRTUIN-5, MITOCHONDRIAL-RELATED"/>
    <property type="match status" value="1"/>
</dbReference>
<dbReference type="Gene3D" id="3.40.50.1220">
    <property type="entry name" value="TPP-binding domain"/>
    <property type="match status" value="1"/>
</dbReference>
<dbReference type="NCBIfam" id="NF001753">
    <property type="entry name" value="PRK00481.1-3"/>
    <property type="match status" value="1"/>
</dbReference>
<evidence type="ECO:0000256" key="3">
    <source>
        <dbReference type="ARBA" id="ARBA00023027"/>
    </source>
</evidence>
<evidence type="ECO:0000256" key="4">
    <source>
        <dbReference type="PROSITE-ProRule" id="PRU00236"/>
    </source>
</evidence>
<dbReference type="InterPro" id="IPR026590">
    <property type="entry name" value="Ssirtuin_cat_dom"/>
</dbReference>
<evidence type="ECO:0000256" key="1">
    <source>
        <dbReference type="ARBA" id="ARBA00012928"/>
    </source>
</evidence>
<dbReference type="InterPro" id="IPR029035">
    <property type="entry name" value="DHS-like_NAD/FAD-binding_dom"/>
</dbReference>
<evidence type="ECO:0000313" key="7">
    <source>
        <dbReference type="Proteomes" id="UP000220922"/>
    </source>
</evidence>
<feature type="domain" description="Deacetylase sirtuin-type" evidence="5">
    <location>
        <begin position="1"/>
        <end position="251"/>
    </location>
</feature>
<dbReference type="OrthoDB" id="9800582at2"/>
<keyword evidence="4" id="KW-0479">Metal-binding</keyword>
<dbReference type="InterPro" id="IPR003000">
    <property type="entry name" value="Sirtuin"/>
</dbReference>
<name>A0A2H3KTX5_9CHLR</name>
<dbReference type="EC" id="2.3.1.286" evidence="1"/>
<organism evidence="6 7">
    <name type="scientific">Candidatus Chloroploca asiatica</name>
    <dbReference type="NCBI Taxonomy" id="1506545"/>
    <lineage>
        <taxon>Bacteria</taxon>
        <taxon>Bacillati</taxon>
        <taxon>Chloroflexota</taxon>
        <taxon>Chloroflexia</taxon>
        <taxon>Chloroflexales</taxon>
        <taxon>Chloroflexineae</taxon>
        <taxon>Oscillochloridaceae</taxon>
        <taxon>Candidatus Chloroploca</taxon>
    </lineage>
</organism>
<dbReference type="GO" id="GO:0017136">
    <property type="term" value="F:histone deacetylase activity, NAD-dependent"/>
    <property type="evidence" value="ECO:0007669"/>
    <property type="project" value="TreeGrafter"/>
</dbReference>
<feature type="binding site" evidence="4">
    <location>
        <position position="153"/>
    </location>
    <ligand>
        <name>Zn(2+)</name>
        <dbReference type="ChEBI" id="CHEBI:29105"/>
    </ligand>
</feature>
<evidence type="ECO:0000256" key="2">
    <source>
        <dbReference type="ARBA" id="ARBA00022679"/>
    </source>
</evidence>
<dbReference type="EMBL" id="LYXE01000090">
    <property type="protein sequence ID" value="PDV98762.1"/>
    <property type="molecule type" value="Genomic_DNA"/>
</dbReference>
<dbReference type="InterPro" id="IPR026591">
    <property type="entry name" value="Sirtuin_cat_small_dom_sf"/>
</dbReference>
<feature type="binding site" evidence="4">
    <location>
        <position position="127"/>
    </location>
    <ligand>
        <name>Zn(2+)</name>
        <dbReference type="ChEBI" id="CHEBI:29105"/>
    </ligand>
</feature>
<sequence length="251" mass="27263">MGQMLERASELVAQAQRIVVLTGAGYSRPSGIPDFRSDDGVWASYDPVEVASLRAFRRNPNHFYAWLEGLLELMLTAQPNPAHLALAELERAGKIHAVITQNIDGLHQAGGSRKVYELHGHLRQATCQGCDRQVPMTSLLGDVRRGTAPRCGCGGAFKPDVVLFDEPLPQGIFWLAQKALEECDLVLVAGTSLEVAPACDLPFIALRRKARLVIVNLEATYLDDMADAVLRGDVATIMPILAKQVSRVIGG</sequence>
<dbReference type="InterPro" id="IPR050134">
    <property type="entry name" value="NAD-dep_sirtuin_deacylases"/>
</dbReference>
<protein>
    <recommendedName>
        <fullName evidence="1">protein acetyllysine N-acetyltransferase</fullName>
        <ecNumber evidence="1">2.3.1.286</ecNumber>
    </recommendedName>
</protein>
<keyword evidence="2" id="KW-0808">Transferase</keyword>
<accession>A0A2H3KTX5</accession>
<dbReference type="GO" id="GO:0070403">
    <property type="term" value="F:NAD+ binding"/>
    <property type="evidence" value="ECO:0007669"/>
    <property type="project" value="InterPro"/>
</dbReference>
<dbReference type="Gene3D" id="3.30.1600.10">
    <property type="entry name" value="SIR2/SIRT2 'Small Domain"/>
    <property type="match status" value="1"/>
</dbReference>
<dbReference type="RefSeq" id="WP_097653215.1">
    <property type="nucleotide sequence ID" value="NZ_LYXE01000090.1"/>
</dbReference>
<reference evidence="6 7" key="1">
    <citation type="submission" date="2016-05" db="EMBL/GenBank/DDBJ databases">
        <authorList>
            <person name="Lavstsen T."/>
            <person name="Jespersen J.S."/>
        </authorList>
    </citation>
    <scope>NUCLEOTIDE SEQUENCE [LARGE SCALE GENOMIC DNA]</scope>
    <source>
        <strain evidence="6 7">B7-9</strain>
    </source>
</reference>
<evidence type="ECO:0000313" key="6">
    <source>
        <dbReference type="EMBL" id="PDV98762.1"/>
    </source>
</evidence>
<feature type="active site" description="Proton acceptor" evidence="4">
    <location>
        <position position="119"/>
    </location>
</feature>
<dbReference type="PANTHER" id="PTHR11085">
    <property type="entry name" value="NAD-DEPENDENT PROTEIN DEACYLASE SIRTUIN-5, MITOCHONDRIAL-RELATED"/>
    <property type="match status" value="1"/>
</dbReference>
<dbReference type="SUPFAM" id="SSF52467">
    <property type="entry name" value="DHS-like NAD/FAD-binding domain"/>
    <property type="match status" value="1"/>
</dbReference>
<proteinExistence type="predicted"/>
<dbReference type="AlphaFoldDB" id="A0A2H3KTX5"/>